<comment type="similarity">
    <text evidence="1">Belongs to the TRAFAC class dynamin-like GTPase superfamily. IRG family.</text>
</comment>
<evidence type="ECO:0000256" key="3">
    <source>
        <dbReference type="ARBA" id="ARBA00022801"/>
    </source>
</evidence>
<dbReference type="FunFam" id="3.40.50.300:FF:000541">
    <property type="entry name" value="Immunity related GTPase M"/>
    <property type="match status" value="1"/>
</dbReference>
<evidence type="ECO:0000256" key="1">
    <source>
        <dbReference type="ARBA" id="ARBA00005429"/>
    </source>
</evidence>
<dbReference type="GO" id="GO:0035458">
    <property type="term" value="P:cellular response to interferon-beta"/>
    <property type="evidence" value="ECO:0007669"/>
    <property type="project" value="TreeGrafter"/>
</dbReference>
<dbReference type="InterPro" id="IPR007743">
    <property type="entry name" value="Immunity-related_GTPase-like"/>
</dbReference>
<evidence type="ECO:0000313" key="6">
    <source>
        <dbReference type="EMBL" id="KAB0391936.1"/>
    </source>
</evidence>
<dbReference type="GO" id="GO:0005789">
    <property type="term" value="C:endoplasmic reticulum membrane"/>
    <property type="evidence" value="ECO:0007669"/>
    <property type="project" value="TreeGrafter"/>
</dbReference>
<dbReference type="Gene3D" id="3.40.50.300">
    <property type="entry name" value="P-loop containing nucleotide triphosphate hydrolases"/>
    <property type="match status" value="1"/>
</dbReference>
<gene>
    <name evidence="6" type="ORF">E2I00_017136</name>
</gene>
<dbReference type="GO" id="GO:0045087">
    <property type="term" value="P:innate immune response"/>
    <property type="evidence" value="ECO:0007669"/>
    <property type="project" value="TreeGrafter"/>
</dbReference>
<dbReference type="PANTHER" id="PTHR32341:SF13">
    <property type="entry name" value="GTP-BINDING PROTEIN"/>
    <property type="match status" value="1"/>
</dbReference>
<dbReference type="GO" id="GO:0000045">
    <property type="term" value="P:autophagosome assembly"/>
    <property type="evidence" value="ECO:0007669"/>
    <property type="project" value="TreeGrafter"/>
</dbReference>
<keyword evidence="3" id="KW-0378">Hydrolase</keyword>
<dbReference type="Proteomes" id="UP000437017">
    <property type="component" value="Unassembled WGS sequence"/>
</dbReference>
<keyword evidence="7" id="KW-1185">Reference proteome</keyword>
<evidence type="ECO:0000256" key="2">
    <source>
        <dbReference type="ARBA" id="ARBA00022741"/>
    </source>
</evidence>
<organism evidence="6 7">
    <name type="scientific">Balaenoptera physalus</name>
    <name type="common">Fin whale</name>
    <name type="synonym">Balaena physalus</name>
    <dbReference type="NCBI Taxonomy" id="9770"/>
    <lineage>
        <taxon>Eukaryota</taxon>
        <taxon>Metazoa</taxon>
        <taxon>Chordata</taxon>
        <taxon>Craniata</taxon>
        <taxon>Vertebrata</taxon>
        <taxon>Euteleostomi</taxon>
        <taxon>Mammalia</taxon>
        <taxon>Eutheria</taxon>
        <taxon>Laurasiatheria</taxon>
        <taxon>Artiodactyla</taxon>
        <taxon>Whippomorpha</taxon>
        <taxon>Cetacea</taxon>
        <taxon>Mysticeti</taxon>
        <taxon>Balaenopteridae</taxon>
        <taxon>Balaenoptera</taxon>
    </lineage>
</organism>
<evidence type="ECO:0000313" key="7">
    <source>
        <dbReference type="Proteomes" id="UP000437017"/>
    </source>
</evidence>
<keyword evidence="2" id="KW-0547">Nucleotide-binding</keyword>
<dbReference type="GO" id="GO:0005525">
    <property type="term" value="F:GTP binding"/>
    <property type="evidence" value="ECO:0007669"/>
    <property type="project" value="UniProtKB-KW"/>
</dbReference>
<dbReference type="Pfam" id="PF05049">
    <property type="entry name" value="IIGP"/>
    <property type="match status" value="1"/>
</dbReference>
<keyword evidence="4" id="KW-0342">GTP-binding</keyword>
<dbReference type="EMBL" id="SGJD01004129">
    <property type="protein sequence ID" value="KAB0391936.1"/>
    <property type="molecule type" value="Genomic_DNA"/>
</dbReference>
<name>A0A643BVB4_BALPH</name>
<dbReference type="PROSITE" id="PS51716">
    <property type="entry name" value="G_IRG"/>
    <property type="match status" value="1"/>
</dbReference>
<dbReference type="InterPro" id="IPR030385">
    <property type="entry name" value="G_IRG_dom"/>
</dbReference>
<dbReference type="InterPro" id="IPR027417">
    <property type="entry name" value="P-loop_NTPase"/>
</dbReference>
<dbReference type="AlphaFoldDB" id="A0A643BVB4"/>
<feature type="domain" description="IRG-type G" evidence="5">
    <location>
        <begin position="186"/>
        <end position="368"/>
    </location>
</feature>
<evidence type="ECO:0000256" key="4">
    <source>
        <dbReference type="ARBA" id="ARBA00023134"/>
    </source>
</evidence>
<proteinExistence type="inferred from homology"/>
<sequence length="530" mass="60019">MLTKRLSARPPSETRLSLGIQWKHSGRSSDQKCLFSLELVTPNMPNYPKSQPKGPMEKCGPPCTRCGIRGIKDFCEPRIQYQKEKIRRDQKEKLPKSSVVRREAPDRGLYHPELTGMDWFTSYFLSGKNFEQLAPKFVPHYSTLISKAGGILTQESVERIRRVFQEGNLKEVVEEIQEALQKSENAPLDVAVIGQSGSGKSSFINALLGLGHEEEGSAHVGVVPTTMKKTPYQHPKYPSVTFWDLPGTGTPNSLPDSYLEIVGDDDYDFFIIISSSRFSSNDALLAQKIKEKGKNFYSVRTMVDVELHSEEKSKPISFKKERVLQQIRDDHLASLSNIGVSNPCVFLVSNFHPDKFDFPRLQETLLQDLPAHKRYTFVLQLSNLSDAFIEVKRVILKEKIWLNALKSAALAIIPFMAFFSGFDLPKQEKCLNLYRSYFGLDEQSVKEIAQKLGTSVQEIKSSTKSLDFWLFVKNDSIAAKAMKCAESFCSVNGGLRSSIFQFLKVYFLRLKFINTVADDVKMLLHKTLES</sequence>
<dbReference type="OrthoDB" id="422720at2759"/>
<reference evidence="6 7" key="1">
    <citation type="journal article" date="2019" name="PLoS ONE">
        <title>Genomic analyses reveal an absence of contemporary introgressive admixture between fin whales and blue whales, despite known hybrids.</title>
        <authorList>
            <person name="Westbury M.V."/>
            <person name="Petersen B."/>
            <person name="Lorenzen E.D."/>
        </authorList>
    </citation>
    <scope>NUCLEOTIDE SEQUENCE [LARGE SCALE GENOMIC DNA]</scope>
    <source>
        <strain evidence="6">FinWhale-01</strain>
    </source>
</reference>
<accession>A0A643BVB4</accession>
<dbReference type="SUPFAM" id="SSF52540">
    <property type="entry name" value="P-loop containing nucleoside triphosphate hydrolases"/>
    <property type="match status" value="1"/>
</dbReference>
<comment type="caution">
    <text evidence="6">The sequence shown here is derived from an EMBL/GenBank/DDBJ whole genome shotgun (WGS) entry which is preliminary data.</text>
</comment>
<dbReference type="InterPro" id="IPR051515">
    <property type="entry name" value="IRG"/>
</dbReference>
<evidence type="ECO:0000259" key="5">
    <source>
        <dbReference type="PROSITE" id="PS51716"/>
    </source>
</evidence>
<dbReference type="GO" id="GO:0003924">
    <property type="term" value="F:GTPase activity"/>
    <property type="evidence" value="ECO:0007669"/>
    <property type="project" value="TreeGrafter"/>
</dbReference>
<dbReference type="PANTHER" id="PTHR32341">
    <property type="entry name" value="INTERFERON-INDUCIBLE GTPASE"/>
    <property type="match status" value="1"/>
</dbReference>
<protein>
    <recommendedName>
        <fullName evidence="5">IRG-type G domain-containing protein</fullName>
    </recommendedName>
</protein>